<keyword evidence="4" id="KW-1185">Reference proteome</keyword>
<evidence type="ECO:0000256" key="1">
    <source>
        <dbReference type="SAM" id="MobiDB-lite"/>
    </source>
</evidence>
<sequence length="101" mass="10222">MPTPQGARDPLSQRGMPSSRRARAHGAAALGLGAPDPVAEAETYELSTAANDVEDAPFTAVPVFASAGFDALTAGEYTWMIASLVVVAALTGVGLAVCFAT</sequence>
<organism evidence="3 4">
    <name type="scientific">Malassezia brasiliensis</name>
    <dbReference type="NCBI Taxonomy" id="1821822"/>
    <lineage>
        <taxon>Eukaryota</taxon>
        <taxon>Fungi</taxon>
        <taxon>Dikarya</taxon>
        <taxon>Basidiomycota</taxon>
        <taxon>Ustilaginomycotina</taxon>
        <taxon>Malasseziomycetes</taxon>
        <taxon>Malasseziales</taxon>
        <taxon>Malasseziaceae</taxon>
        <taxon>Malassezia</taxon>
    </lineage>
</organism>
<name>A0AAF0DX75_9BASI</name>
<feature type="transmembrane region" description="Helical" evidence="2">
    <location>
        <begin position="77"/>
        <end position="100"/>
    </location>
</feature>
<feature type="region of interest" description="Disordered" evidence="1">
    <location>
        <begin position="1"/>
        <end position="26"/>
    </location>
</feature>
<dbReference type="EMBL" id="CP119956">
    <property type="protein sequence ID" value="WFC97152.1"/>
    <property type="molecule type" value="Genomic_DNA"/>
</dbReference>
<dbReference type="AlphaFoldDB" id="A0AAF0DX75"/>
<accession>A0AAF0DX75</accession>
<keyword evidence="2" id="KW-0812">Transmembrane</keyword>
<dbReference type="Proteomes" id="UP001216638">
    <property type="component" value="Chromosome 6"/>
</dbReference>
<keyword evidence="2" id="KW-0472">Membrane</keyword>
<evidence type="ECO:0000313" key="4">
    <source>
        <dbReference type="Proteomes" id="UP001216638"/>
    </source>
</evidence>
<gene>
    <name evidence="3" type="ORF">MBRA1_003818</name>
</gene>
<protein>
    <submittedName>
        <fullName evidence="3">Uncharacterized protein</fullName>
    </submittedName>
</protein>
<proteinExistence type="predicted"/>
<keyword evidence="2" id="KW-1133">Transmembrane helix</keyword>
<evidence type="ECO:0000313" key="3">
    <source>
        <dbReference type="EMBL" id="WFC97152.1"/>
    </source>
</evidence>
<evidence type="ECO:0000256" key="2">
    <source>
        <dbReference type="SAM" id="Phobius"/>
    </source>
</evidence>
<reference evidence="3" key="1">
    <citation type="submission" date="2023-03" db="EMBL/GenBank/DDBJ databases">
        <title>Mating type loci evolution in Malassezia.</title>
        <authorList>
            <person name="Coelho M.A."/>
        </authorList>
    </citation>
    <scope>NUCLEOTIDE SEQUENCE</scope>
    <source>
        <strain evidence="3">CBS 14135</strain>
    </source>
</reference>